<dbReference type="Pfam" id="PF01381">
    <property type="entry name" value="HTH_3"/>
    <property type="match status" value="1"/>
</dbReference>
<evidence type="ECO:0000259" key="1">
    <source>
        <dbReference type="PROSITE" id="PS50943"/>
    </source>
</evidence>
<dbReference type="EMBL" id="MAUJ01000001">
    <property type="protein sequence ID" value="OCQ23536.1"/>
    <property type="molecule type" value="Genomic_DNA"/>
</dbReference>
<dbReference type="Pfam" id="PF13783">
    <property type="entry name" value="DUF4177"/>
    <property type="match status" value="1"/>
</dbReference>
<dbReference type="SMART" id="SM00530">
    <property type="entry name" value="HTH_XRE"/>
    <property type="match status" value="1"/>
</dbReference>
<dbReference type="GO" id="GO:0003677">
    <property type="term" value="F:DNA binding"/>
    <property type="evidence" value="ECO:0007669"/>
    <property type="project" value="InterPro"/>
</dbReference>
<gene>
    <name evidence="2" type="ORF">A7985_06235</name>
</gene>
<dbReference type="CDD" id="cd00093">
    <property type="entry name" value="HTH_XRE"/>
    <property type="match status" value="1"/>
</dbReference>
<dbReference type="InterPro" id="IPR010982">
    <property type="entry name" value="Lambda_DNA-bd_dom_sf"/>
</dbReference>
<dbReference type="SUPFAM" id="SSF47413">
    <property type="entry name" value="lambda repressor-like DNA-binding domains"/>
    <property type="match status" value="1"/>
</dbReference>
<sequence length="144" mass="16201">MKINAELVKELRHKHAWSQEELAISTGLNLRTIQRIEREGSASLQSRKALASAFDIAIESLDFKEVSMVKKYEFKSIEIESKDGFLSGIAKAKLPNFTDILNHEGQQGWSLVQILTPDLAQGVWSGKSGRFIIIMQKEIIDESV</sequence>
<reference evidence="3" key="1">
    <citation type="submission" date="2016-07" db="EMBL/GenBank/DDBJ databases">
        <authorList>
            <person name="Florea S."/>
            <person name="Webb J.S."/>
            <person name="Jaromczyk J."/>
            <person name="Schardl C.L."/>
        </authorList>
    </citation>
    <scope>NUCLEOTIDE SEQUENCE [LARGE SCALE GENOMIC DNA]</scope>
    <source>
        <strain evidence="3">IPB1</strain>
    </source>
</reference>
<evidence type="ECO:0000313" key="2">
    <source>
        <dbReference type="EMBL" id="OCQ23536.1"/>
    </source>
</evidence>
<name>A0A1C0TW33_9GAMM</name>
<dbReference type="Gene3D" id="1.10.260.40">
    <property type="entry name" value="lambda repressor-like DNA-binding domains"/>
    <property type="match status" value="1"/>
</dbReference>
<dbReference type="OrthoDB" id="21915at2"/>
<dbReference type="InterPro" id="IPR025234">
    <property type="entry name" value="YjzH-like"/>
</dbReference>
<protein>
    <submittedName>
        <fullName evidence="2">XRE family transcriptional regulator</fullName>
    </submittedName>
</protein>
<dbReference type="Proteomes" id="UP000093366">
    <property type="component" value="Unassembled WGS sequence"/>
</dbReference>
<dbReference type="InterPro" id="IPR001387">
    <property type="entry name" value="Cro/C1-type_HTH"/>
</dbReference>
<dbReference type="AlphaFoldDB" id="A0A1C0TW33"/>
<proteinExistence type="predicted"/>
<comment type="caution">
    <text evidence="2">The sequence shown here is derived from an EMBL/GenBank/DDBJ whole genome shotgun (WGS) entry which is preliminary data.</text>
</comment>
<organism evidence="2 3">
    <name type="scientific">Pseudoalteromonas luteoviolacea</name>
    <dbReference type="NCBI Taxonomy" id="43657"/>
    <lineage>
        <taxon>Bacteria</taxon>
        <taxon>Pseudomonadati</taxon>
        <taxon>Pseudomonadota</taxon>
        <taxon>Gammaproteobacteria</taxon>
        <taxon>Alteromonadales</taxon>
        <taxon>Pseudoalteromonadaceae</taxon>
        <taxon>Pseudoalteromonas</taxon>
    </lineage>
</organism>
<evidence type="ECO:0000313" key="3">
    <source>
        <dbReference type="Proteomes" id="UP000093366"/>
    </source>
</evidence>
<accession>A0A1C0TW33</accession>
<feature type="domain" description="HTH cro/C1-type" evidence="1">
    <location>
        <begin position="8"/>
        <end position="61"/>
    </location>
</feature>
<dbReference type="PROSITE" id="PS50943">
    <property type="entry name" value="HTH_CROC1"/>
    <property type="match status" value="1"/>
</dbReference>
<dbReference type="RefSeq" id="WP_065789553.1">
    <property type="nucleotide sequence ID" value="NZ_JAGJED010000001.1"/>
</dbReference>